<dbReference type="InterPro" id="IPR036736">
    <property type="entry name" value="ACP-like_sf"/>
</dbReference>
<dbReference type="InterPro" id="IPR020802">
    <property type="entry name" value="TesA-like"/>
</dbReference>
<comment type="caution">
    <text evidence="2">The sequence shown here is derived from an EMBL/GenBank/DDBJ whole genome shotgun (WGS) entry which is preliminary data.</text>
</comment>
<dbReference type="InterPro" id="IPR000873">
    <property type="entry name" value="AMP-dep_synth/lig_dom"/>
</dbReference>
<dbReference type="InterPro" id="IPR045851">
    <property type="entry name" value="AMP-bd_C_sf"/>
</dbReference>
<keyword evidence="3" id="KW-1185">Reference proteome</keyword>
<dbReference type="Pfam" id="PF00550">
    <property type="entry name" value="PP-binding"/>
    <property type="match status" value="1"/>
</dbReference>
<dbReference type="Gene3D" id="3.30.559.10">
    <property type="entry name" value="Chloramphenicol acetyltransferase-like domain"/>
    <property type="match status" value="1"/>
</dbReference>
<dbReference type="InterPro" id="IPR025110">
    <property type="entry name" value="AMP-bd_C"/>
</dbReference>
<dbReference type="InterPro" id="IPR020845">
    <property type="entry name" value="AMP-binding_CS"/>
</dbReference>
<dbReference type="NCBIfam" id="TIGR01733">
    <property type="entry name" value="AA-adenyl-dom"/>
    <property type="match status" value="1"/>
</dbReference>
<dbReference type="Pfam" id="PF00501">
    <property type="entry name" value="AMP-binding"/>
    <property type="match status" value="1"/>
</dbReference>
<dbReference type="InterPro" id="IPR023213">
    <property type="entry name" value="CAT-like_dom_sf"/>
</dbReference>
<sequence>MTLSSSDCVDDAILSALADNQLAVWYDQIARSSSPVYNIGGRLAIYGELNVALLKRALELLVAQNAAFRLAISPSGGRIMQSVRPHLPVELPFIDFSNEANPESLAEAWLQERFKQAFPIGDASIYWQFALLKISNRQYALLTKYHHLIADGWSTKIVIDRLAELYNALLCGMPPPLPETSGYLDYVAQEARYLNSKSFLNDAAFWRHALPELPEPLIRRKYPGNGRLQAARAHVHRFSLNRTFYDSLQSWAGERQSSIYHVLLSALSVYFARAHQQQRITVGLPALNRGGARFKKVVGMFASLSPLAIDIDPEMSVRQFIRRISLAVRQVHKHQRYPLSALHQRLQLLKNQRESLFDLVLSFEKQDYSARFGEADVHARQLFSGFALYPLAVTVCEFNAADDIEVIFEAAETCFNPIELAFLAQRFQWLLRQFIEAPDLLLQDVDLVPAAEKQFIFQRFNSAKPAAGFNSVIGRFSAWVEQTPNAIAVSQQNRSVSYGLLDRLSDRLAGELLRRRIPNGAVVAVCMPRCIEAVVALLAIFKIRAVYLPIDADSPPERIETILRHSEAVAVLAVSTAAWIGALHRYCLFVDRLDAAASSGGTAWAEPRADEAAYVIYTSGSSGQPKGVQIHHQALSLRLDWLQEAFAIQRHERVGQSIQTHFDPSLIEIFLALTQGAQLVLAPGQRLTADEFADFVLSEKINALALVPSSLRLLMQGLPESGDVPLRVACCGGETLPPALAKAFIARTGAKLWNVYGPTETAILASAWPCGMDDGEVLPIGWPVSNTRILVVDRRLKLLPLAVPGEIVIGGAGVGLGYLRQEALSRRVFVADIYDEEEANARLYRSGDQGYIGTDGQLYFAERLDRQVKISGYRIEPAEIENLLLRHAAVDAAAVVAVEERHGSKRLVAYVAAVTDAPDLLRAELSAFLRGRLPDYMQPRAISVLDSMPVGNNGKIAYERLPKPQPINRPRGQPAPMSELETQLLLIWRQTLKNPALGVEDNFFEQDTDSIAAIGLIAAIEKLTGFRQSMAFLMAYPTVAAQAERLKQNPVAMQPCCATLTAENPHVSFYLAASGYGDQMRFQALADALSDYCTLHVLYPPAAGKEPAGIEVIAGHYARLIREQSPQAFYLGGFSIGGVTALETARQLELQGFPPRKLILLDSVYPRWPLQSAWLFKTLQGLSGLWGFNAISVNGRKLRAMLTDPGIIQQLAGLSRHSIRPYSGLTLLVMSRRMKCLKHWLFSGWIKLFGGQLSVDYVPGLHGAMFSSRYLPALSRAIKRGLRMP</sequence>
<protein>
    <submittedName>
        <fullName evidence="2">Amino acid adenylation domain-containing protein</fullName>
    </submittedName>
</protein>
<dbReference type="InterPro" id="IPR010071">
    <property type="entry name" value="AA_adenyl_dom"/>
</dbReference>
<dbReference type="Gene3D" id="3.40.50.12780">
    <property type="entry name" value="N-terminal domain of ligase-like"/>
    <property type="match status" value="1"/>
</dbReference>
<reference evidence="2 3" key="1">
    <citation type="submission" date="2022-07" db="EMBL/GenBank/DDBJ databases">
        <title>Methylomonas rivi sp. nov., Methylomonas rosea sp. nov., Methylomonas aureus sp. nov. and Methylomonas subterranea sp. nov., four novel methanotrophs isolated from a freshwater creek and the deep terrestrial subsurface.</title>
        <authorList>
            <person name="Abin C."/>
            <person name="Sankaranarayanan K."/>
            <person name="Garner C."/>
            <person name="Sindelar R."/>
            <person name="Kotary K."/>
            <person name="Garner R."/>
            <person name="Barclay S."/>
            <person name="Lawson P."/>
            <person name="Krumholz L."/>
        </authorList>
    </citation>
    <scope>NUCLEOTIDE SEQUENCE [LARGE SCALE GENOMIC DNA]</scope>
    <source>
        <strain evidence="2 3">WSC-6</strain>
    </source>
</reference>
<proteinExistence type="predicted"/>
<gene>
    <name evidence="2" type="ORF">NP596_02330</name>
</gene>
<dbReference type="InterPro" id="IPR009081">
    <property type="entry name" value="PP-bd_ACP"/>
</dbReference>
<evidence type="ECO:0000259" key="1">
    <source>
        <dbReference type="PROSITE" id="PS50075"/>
    </source>
</evidence>
<dbReference type="SUPFAM" id="SSF56801">
    <property type="entry name" value="Acetyl-CoA synthetase-like"/>
    <property type="match status" value="1"/>
</dbReference>
<dbReference type="Pfam" id="PF00975">
    <property type="entry name" value="Thioesterase"/>
    <property type="match status" value="1"/>
</dbReference>
<dbReference type="InterPro" id="IPR029058">
    <property type="entry name" value="AB_hydrolase_fold"/>
</dbReference>
<organism evidence="2 3">
    <name type="scientific">Methylomonas rivi</name>
    <dbReference type="NCBI Taxonomy" id="2952226"/>
    <lineage>
        <taxon>Bacteria</taxon>
        <taxon>Pseudomonadati</taxon>
        <taxon>Pseudomonadota</taxon>
        <taxon>Gammaproteobacteria</taxon>
        <taxon>Methylococcales</taxon>
        <taxon>Methylococcaceae</taxon>
        <taxon>Methylomonas</taxon>
    </lineage>
</organism>
<dbReference type="Pfam" id="PF00668">
    <property type="entry name" value="Condensation"/>
    <property type="match status" value="1"/>
</dbReference>
<dbReference type="Gene3D" id="3.40.50.1820">
    <property type="entry name" value="alpha/beta hydrolase"/>
    <property type="match status" value="1"/>
</dbReference>
<dbReference type="Pfam" id="PF13193">
    <property type="entry name" value="AMP-binding_C"/>
    <property type="match status" value="1"/>
</dbReference>
<dbReference type="PROSITE" id="PS50075">
    <property type="entry name" value="CARRIER"/>
    <property type="match status" value="1"/>
</dbReference>
<dbReference type="InterPro" id="IPR042099">
    <property type="entry name" value="ANL_N_sf"/>
</dbReference>
<dbReference type="Gene3D" id="1.10.1200.10">
    <property type="entry name" value="ACP-like"/>
    <property type="match status" value="1"/>
</dbReference>
<dbReference type="SMART" id="SM00824">
    <property type="entry name" value="PKS_TE"/>
    <property type="match status" value="1"/>
</dbReference>
<dbReference type="InterPro" id="IPR001031">
    <property type="entry name" value="Thioesterase"/>
</dbReference>
<dbReference type="PANTHER" id="PTHR45527">
    <property type="entry name" value="NONRIBOSOMAL PEPTIDE SYNTHETASE"/>
    <property type="match status" value="1"/>
</dbReference>
<evidence type="ECO:0000313" key="3">
    <source>
        <dbReference type="Proteomes" id="UP001524586"/>
    </source>
</evidence>
<dbReference type="Gene3D" id="3.30.559.30">
    <property type="entry name" value="Nonribosomal peptide synthetase, condensation domain"/>
    <property type="match status" value="1"/>
</dbReference>
<dbReference type="EMBL" id="JANIBK010000006">
    <property type="protein sequence ID" value="MCQ8127282.1"/>
    <property type="molecule type" value="Genomic_DNA"/>
</dbReference>
<dbReference type="SUPFAM" id="SSF53474">
    <property type="entry name" value="alpha/beta-Hydrolases"/>
    <property type="match status" value="1"/>
</dbReference>
<dbReference type="RefSeq" id="WP_256613598.1">
    <property type="nucleotide sequence ID" value="NZ_JANIBK010000006.1"/>
</dbReference>
<dbReference type="SUPFAM" id="SSF52777">
    <property type="entry name" value="CoA-dependent acyltransferases"/>
    <property type="match status" value="2"/>
</dbReference>
<feature type="domain" description="Carrier" evidence="1">
    <location>
        <begin position="975"/>
        <end position="1050"/>
    </location>
</feature>
<dbReference type="Gene3D" id="3.30.300.30">
    <property type="match status" value="1"/>
</dbReference>
<evidence type="ECO:0000313" key="2">
    <source>
        <dbReference type="EMBL" id="MCQ8127282.1"/>
    </source>
</evidence>
<dbReference type="CDD" id="cd05930">
    <property type="entry name" value="A_NRPS"/>
    <property type="match status" value="1"/>
</dbReference>
<dbReference type="SUPFAM" id="SSF47336">
    <property type="entry name" value="ACP-like"/>
    <property type="match status" value="1"/>
</dbReference>
<accession>A0ABT1U0F0</accession>
<dbReference type="PROSITE" id="PS00455">
    <property type="entry name" value="AMP_BINDING"/>
    <property type="match status" value="1"/>
</dbReference>
<dbReference type="Proteomes" id="UP001524586">
    <property type="component" value="Unassembled WGS sequence"/>
</dbReference>
<name>A0ABT1U0F0_9GAMM</name>
<dbReference type="PANTHER" id="PTHR45527:SF1">
    <property type="entry name" value="FATTY ACID SYNTHASE"/>
    <property type="match status" value="1"/>
</dbReference>
<dbReference type="InterPro" id="IPR001242">
    <property type="entry name" value="Condensation_dom"/>
</dbReference>